<reference evidence="3" key="1">
    <citation type="submission" date="2023-07" db="EMBL/GenBank/DDBJ databases">
        <title>30 novel species of actinomycetes from the DSMZ collection.</title>
        <authorList>
            <person name="Nouioui I."/>
        </authorList>
    </citation>
    <scope>NUCLEOTIDE SEQUENCE [LARGE SCALE GENOMIC DNA]</scope>
    <source>
        <strain evidence="3">DSM 45834</strain>
    </source>
</reference>
<dbReference type="Proteomes" id="UP001183202">
    <property type="component" value="Unassembled WGS sequence"/>
</dbReference>
<evidence type="ECO:0000256" key="1">
    <source>
        <dbReference type="SAM" id="MobiDB-lite"/>
    </source>
</evidence>
<feature type="region of interest" description="Disordered" evidence="1">
    <location>
        <begin position="59"/>
        <end position="94"/>
    </location>
</feature>
<name>A0ABU2NGX0_9PSEU</name>
<dbReference type="RefSeq" id="WP_311559726.1">
    <property type="nucleotide sequence ID" value="NZ_JAVREJ010000027.1"/>
</dbReference>
<dbReference type="Pfam" id="PF19655">
    <property type="entry name" value="DUF6158"/>
    <property type="match status" value="1"/>
</dbReference>
<dbReference type="EMBL" id="JAVREJ010000027">
    <property type="protein sequence ID" value="MDT0353210.1"/>
    <property type="molecule type" value="Genomic_DNA"/>
</dbReference>
<evidence type="ECO:0000313" key="3">
    <source>
        <dbReference type="Proteomes" id="UP001183202"/>
    </source>
</evidence>
<proteinExistence type="predicted"/>
<dbReference type="InterPro" id="IPR046156">
    <property type="entry name" value="DUF6158"/>
</dbReference>
<evidence type="ECO:0000313" key="2">
    <source>
        <dbReference type="EMBL" id="MDT0353210.1"/>
    </source>
</evidence>
<protein>
    <submittedName>
        <fullName evidence="2">DUF6158 family protein</fullName>
    </submittedName>
</protein>
<organism evidence="2 3">
    <name type="scientific">Pseudonocardia charpentierae</name>
    <dbReference type="NCBI Taxonomy" id="3075545"/>
    <lineage>
        <taxon>Bacteria</taxon>
        <taxon>Bacillati</taxon>
        <taxon>Actinomycetota</taxon>
        <taxon>Actinomycetes</taxon>
        <taxon>Pseudonocardiales</taxon>
        <taxon>Pseudonocardiaceae</taxon>
        <taxon>Pseudonocardia</taxon>
    </lineage>
</organism>
<sequence>MTDALHPHGIDPRELSDDDVVREVTHLHETRHDAMRGASESAFEAHTKRMLALEKEYIRRFPEDSAPDPLRTRAGSREDAGQPVPGRDLGSSPY</sequence>
<accession>A0ABU2NGX0</accession>
<keyword evidence="3" id="KW-1185">Reference proteome</keyword>
<comment type="caution">
    <text evidence="2">The sequence shown here is derived from an EMBL/GenBank/DDBJ whole genome shotgun (WGS) entry which is preliminary data.</text>
</comment>
<gene>
    <name evidence="2" type="ORF">RM445_27225</name>
</gene>